<comment type="caution">
    <text evidence="1">The sequence shown here is derived from an EMBL/GenBank/DDBJ whole genome shotgun (WGS) entry which is preliminary data.</text>
</comment>
<accession>A0AAI9U0Z3</accession>
<proteinExistence type="predicted"/>
<dbReference type="PANTHER" id="PTHR33112">
    <property type="entry name" value="DOMAIN PROTEIN, PUTATIVE-RELATED"/>
    <property type="match status" value="1"/>
</dbReference>
<dbReference type="AlphaFoldDB" id="A0AAI9U0Z3"/>
<dbReference type="EMBL" id="MPDP01000307">
    <property type="protein sequence ID" value="KAK1448503.1"/>
    <property type="molecule type" value="Genomic_DNA"/>
</dbReference>
<dbReference type="Proteomes" id="UP001239213">
    <property type="component" value="Unassembled WGS sequence"/>
</dbReference>
<sequence>MAPNEADRTLKGRVAEIWPPEIPVKDPYEGPRIEDLQLGDNGACGKTKSTPKAYDCWSKIVVTYTGCKITFTSDRMIALSVIAKEMMKVLGDENIAGMWRRHLESELLWRVPIVSTPSGSPPIAYRASSQPWAAVDVLVAPGKLYKPDRLLIKVEDYQIEYVTDEKTGLISGGWLRLWGILKQMKLYRREGPHRRDDDHHKQVWNIVVNGLNPREEQRENHVKLDMFLDNFDEQNDNSILYCMPC</sequence>
<evidence type="ECO:0000313" key="1">
    <source>
        <dbReference type="EMBL" id="KAK1448503.1"/>
    </source>
</evidence>
<gene>
    <name evidence="1" type="ORF">CCUS01_11602</name>
</gene>
<dbReference type="PANTHER" id="PTHR33112:SF11">
    <property type="entry name" value="HETEROKARYON INCOMPATIBILITY DOMAIN-CONTAINING PROTEIN"/>
    <property type="match status" value="1"/>
</dbReference>
<evidence type="ECO:0000313" key="2">
    <source>
        <dbReference type="Proteomes" id="UP001239213"/>
    </source>
</evidence>
<name>A0AAI9U0Z3_9PEZI</name>
<organism evidence="1 2">
    <name type="scientific">Colletotrichum cuscutae</name>
    <dbReference type="NCBI Taxonomy" id="1209917"/>
    <lineage>
        <taxon>Eukaryota</taxon>
        <taxon>Fungi</taxon>
        <taxon>Dikarya</taxon>
        <taxon>Ascomycota</taxon>
        <taxon>Pezizomycotina</taxon>
        <taxon>Sordariomycetes</taxon>
        <taxon>Hypocreomycetidae</taxon>
        <taxon>Glomerellales</taxon>
        <taxon>Glomerellaceae</taxon>
        <taxon>Colletotrichum</taxon>
        <taxon>Colletotrichum acutatum species complex</taxon>
    </lineage>
</organism>
<protein>
    <submittedName>
        <fullName evidence="1">Uncharacterized protein</fullName>
    </submittedName>
</protein>
<reference evidence="1" key="1">
    <citation type="submission" date="2016-11" db="EMBL/GenBank/DDBJ databases">
        <title>The genome sequence of Colletotrichum cuscutae.</title>
        <authorList>
            <person name="Baroncelli R."/>
        </authorList>
    </citation>
    <scope>NUCLEOTIDE SEQUENCE</scope>
    <source>
        <strain evidence="1">IMI 304802</strain>
    </source>
</reference>
<keyword evidence="2" id="KW-1185">Reference proteome</keyword>